<reference evidence="2" key="1">
    <citation type="submission" date="2020-06" db="EMBL/GenBank/DDBJ databases">
        <authorList>
            <person name="Li T."/>
            <person name="Hu X."/>
            <person name="Zhang T."/>
            <person name="Song X."/>
            <person name="Zhang H."/>
            <person name="Dai N."/>
            <person name="Sheng W."/>
            <person name="Hou X."/>
            <person name="Wei L."/>
        </authorList>
    </citation>
    <scope>NUCLEOTIDE SEQUENCE</scope>
    <source>
        <strain evidence="2">3651</strain>
        <tissue evidence="2">Leaf</tissue>
    </source>
</reference>
<dbReference type="InterPro" id="IPR022617">
    <property type="entry name" value="Rad60/SUMO-like_dom"/>
</dbReference>
<name>A0AAE1XPL4_9LAMI</name>
<dbReference type="PROSITE" id="PS50053">
    <property type="entry name" value="UBIQUITIN_2"/>
    <property type="match status" value="1"/>
</dbReference>
<dbReference type="InterPro" id="IPR029071">
    <property type="entry name" value="Ubiquitin-like_domsf"/>
</dbReference>
<proteinExistence type="predicted"/>
<gene>
    <name evidence="2" type="ORF">Salat_2633000</name>
</gene>
<dbReference type="Gene3D" id="3.10.20.90">
    <property type="entry name" value="Phosphatidylinositol 3-kinase Catalytic Subunit, Chain A, domain 1"/>
    <property type="match status" value="1"/>
</dbReference>
<sequence>MQRVKIGGGDGDGSGKCESITNLEGALVLSPSNSTFNLCIKSQDGEEFYYRVGREKRMIVVISWYYAKKNVYFDTLCFVYNGRQIKTSKTLAQLGMEDWDIIDAMSTQIGGGY</sequence>
<evidence type="ECO:0000313" key="3">
    <source>
        <dbReference type="Proteomes" id="UP001293254"/>
    </source>
</evidence>
<accession>A0AAE1XPL4</accession>
<evidence type="ECO:0000313" key="2">
    <source>
        <dbReference type="EMBL" id="KAK4415257.1"/>
    </source>
</evidence>
<comment type="caution">
    <text evidence="2">The sequence shown here is derived from an EMBL/GenBank/DDBJ whole genome shotgun (WGS) entry which is preliminary data.</text>
</comment>
<dbReference type="Proteomes" id="UP001293254">
    <property type="component" value="Unassembled WGS sequence"/>
</dbReference>
<dbReference type="PANTHER" id="PTHR10562">
    <property type="entry name" value="SMALL UBIQUITIN-RELATED MODIFIER"/>
    <property type="match status" value="1"/>
</dbReference>
<keyword evidence="3" id="KW-1185">Reference proteome</keyword>
<protein>
    <recommendedName>
        <fullName evidence="1">Ubiquitin-like domain-containing protein</fullName>
    </recommendedName>
</protein>
<dbReference type="EMBL" id="JACGWO010000011">
    <property type="protein sequence ID" value="KAK4415257.1"/>
    <property type="molecule type" value="Genomic_DNA"/>
</dbReference>
<dbReference type="AlphaFoldDB" id="A0AAE1XPL4"/>
<organism evidence="2 3">
    <name type="scientific">Sesamum alatum</name>
    <dbReference type="NCBI Taxonomy" id="300844"/>
    <lineage>
        <taxon>Eukaryota</taxon>
        <taxon>Viridiplantae</taxon>
        <taxon>Streptophyta</taxon>
        <taxon>Embryophyta</taxon>
        <taxon>Tracheophyta</taxon>
        <taxon>Spermatophyta</taxon>
        <taxon>Magnoliopsida</taxon>
        <taxon>eudicotyledons</taxon>
        <taxon>Gunneridae</taxon>
        <taxon>Pentapetalae</taxon>
        <taxon>asterids</taxon>
        <taxon>lamiids</taxon>
        <taxon>Lamiales</taxon>
        <taxon>Pedaliaceae</taxon>
        <taxon>Sesamum</taxon>
    </lineage>
</organism>
<dbReference type="SUPFAM" id="SSF54236">
    <property type="entry name" value="Ubiquitin-like"/>
    <property type="match status" value="1"/>
</dbReference>
<dbReference type="Pfam" id="PF11976">
    <property type="entry name" value="Rad60-SLD"/>
    <property type="match status" value="1"/>
</dbReference>
<feature type="domain" description="Ubiquitin-like" evidence="1">
    <location>
        <begin position="36"/>
        <end position="111"/>
    </location>
</feature>
<reference evidence="2" key="2">
    <citation type="journal article" date="2024" name="Plant">
        <title>Genomic evolution and insights into agronomic trait innovations of Sesamum species.</title>
        <authorList>
            <person name="Miao H."/>
            <person name="Wang L."/>
            <person name="Qu L."/>
            <person name="Liu H."/>
            <person name="Sun Y."/>
            <person name="Le M."/>
            <person name="Wang Q."/>
            <person name="Wei S."/>
            <person name="Zheng Y."/>
            <person name="Lin W."/>
            <person name="Duan Y."/>
            <person name="Cao H."/>
            <person name="Xiong S."/>
            <person name="Wang X."/>
            <person name="Wei L."/>
            <person name="Li C."/>
            <person name="Ma Q."/>
            <person name="Ju M."/>
            <person name="Zhao R."/>
            <person name="Li G."/>
            <person name="Mu C."/>
            <person name="Tian Q."/>
            <person name="Mei H."/>
            <person name="Zhang T."/>
            <person name="Gao T."/>
            <person name="Zhang H."/>
        </authorList>
    </citation>
    <scope>NUCLEOTIDE SEQUENCE</scope>
    <source>
        <strain evidence="2">3651</strain>
    </source>
</reference>
<dbReference type="InterPro" id="IPR000626">
    <property type="entry name" value="Ubiquitin-like_dom"/>
</dbReference>
<evidence type="ECO:0000259" key="1">
    <source>
        <dbReference type="PROSITE" id="PS50053"/>
    </source>
</evidence>